<proteinExistence type="predicted"/>
<gene>
    <name evidence="3" type="ORF">CWI81_09820</name>
</gene>
<organism evidence="3 4">
    <name type="scientific">Idiomarina seosinensis</name>
    <dbReference type="NCBI Taxonomy" id="281739"/>
    <lineage>
        <taxon>Bacteria</taxon>
        <taxon>Pseudomonadati</taxon>
        <taxon>Pseudomonadota</taxon>
        <taxon>Gammaproteobacteria</taxon>
        <taxon>Alteromonadales</taxon>
        <taxon>Idiomarinaceae</taxon>
        <taxon>Idiomarina</taxon>
    </lineage>
</organism>
<accession>A0A432ZBC8</accession>
<dbReference type="AlphaFoldDB" id="A0A432ZBC8"/>
<dbReference type="InterPro" id="IPR019934">
    <property type="entry name" value="CHP03545"/>
</dbReference>
<keyword evidence="4" id="KW-1185">Reference proteome</keyword>
<feature type="transmembrane region" description="Helical" evidence="2">
    <location>
        <begin position="12"/>
        <end position="29"/>
    </location>
</feature>
<protein>
    <submittedName>
        <fullName evidence="3">TIGR03545 family protein</fullName>
    </submittedName>
</protein>
<keyword evidence="2" id="KW-0472">Membrane</keyword>
<keyword evidence="2" id="KW-1133">Transmembrane helix</keyword>
<comment type="caution">
    <text evidence="3">The sequence shown here is derived from an EMBL/GenBank/DDBJ whole genome shotgun (WGS) entry which is preliminary data.</text>
</comment>
<dbReference type="EMBL" id="PIQF01000003">
    <property type="protein sequence ID" value="RUO75267.1"/>
    <property type="molecule type" value="Genomic_DNA"/>
</dbReference>
<evidence type="ECO:0000256" key="2">
    <source>
        <dbReference type="SAM" id="Phobius"/>
    </source>
</evidence>
<dbReference type="Proteomes" id="UP000287908">
    <property type="component" value="Unassembled WGS sequence"/>
</dbReference>
<evidence type="ECO:0000256" key="1">
    <source>
        <dbReference type="SAM" id="Coils"/>
    </source>
</evidence>
<dbReference type="OrthoDB" id="5752177at2"/>
<dbReference type="NCBIfam" id="TIGR03545">
    <property type="entry name" value="TIGR03545 family protein"/>
    <property type="match status" value="1"/>
</dbReference>
<sequence length="584" mass="64732">MKRSIIRWPGLAAFGIIIGLLVIISWLFLDSILKISMEYSLGRLNGAEVNIEKVEHRWSPLTLTAHGVEATDPAKPTHNQVQLARLSADVSVAQLLLGRIHIDQLDVVGVRVDQERSSGEGDVYVMPDKDDVKNWASTNWEKLKVSLPEKDEIIAQVGLQTDQVLDQAETKIEQQRQQFEQAKDGLPDKQKIAEYQQRIKELTESDIKGLGDVAARKEKLDQLKQSIREDKQAIKQFREQLSESAEVVKQQIEQVKQAPGNDIDRIRDFFQLNQSGLQNITGLLLGEKAKQWSEYLLLAYEQLAPMLARSSDTETVKKVRGAGESLSFAEEDAPPEFWIKNARTEVIVADSQVDINWQNITHQHNLLGQPTTYQARLDNSKLWQAFNLNGELSLLASGIDAKQQWQLKGANLNSLGLSNSEQLTASIASALLDSDGTVLVRENQLDGDAVIRMLDLTMDATGSSKITDAVATALKQLNRLDINTNFSGSILNPKLGLNSDLDQQLGKLLSQTAMAEAEGKLGEIKADLMSKVEGQLGSKTALLENISSLNSDAQSFDNQLEDLLKAKIEDNLKDKLKGRLFGGL</sequence>
<reference evidence="3 4" key="1">
    <citation type="journal article" date="2011" name="Front. Microbiol.">
        <title>Genomic signatures of strain selection and enhancement in Bacillus atrophaeus var. globigii, a historical biowarfare simulant.</title>
        <authorList>
            <person name="Gibbons H.S."/>
            <person name="Broomall S.M."/>
            <person name="McNew L.A."/>
            <person name="Daligault H."/>
            <person name="Chapman C."/>
            <person name="Bruce D."/>
            <person name="Karavis M."/>
            <person name="Krepps M."/>
            <person name="McGregor P.A."/>
            <person name="Hong C."/>
            <person name="Park K.H."/>
            <person name="Akmal A."/>
            <person name="Feldman A."/>
            <person name="Lin J.S."/>
            <person name="Chang W.E."/>
            <person name="Higgs B.W."/>
            <person name="Demirev P."/>
            <person name="Lindquist J."/>
            <person name="Liem A."/>
            <person name="Fochler E."/>
            <person name="Read T.D."/>
            <person name="Tapia R."/>
            <person name="Johnson S."/>
            <person name="Bishop-Lilly K.A."/>
            <person name="Detter C."/>
            <person name="Han C."/>
            <person name="Sozhamannan S."/>
            <person name="Rosenzweig C.N."/>
            <person name="Skowronski E.W."/>
        </authorList>
    </citation>
    <scope>NUCLEOTIDE SEQUENCE [LARGE SCALE GENOMIC DNA]</scope>
    <source>
        <strain evidence="3 4">CL-SP19</strain>
    </source>
</reference>
<keyword evidence="1" id="KW-0175">Coiled coil</keyword>
<dbReference type="RefSeq" id="WP_126785139.1">
    <property type="nucleotide sequence ID" value="NZ_PIQF01000003.1"/>
</dbReference>
<evidence type="ECO:0000313" key="4">
    <source>
        <dbReference type="Proteomes" id="UP000287908"/>
    </source>
</evidence>
<feature type="coiled-coil region" evidence="1">
    <location>
        <begin position="213"/>
        <end position="258"/>
    </location>
</feature>
<name>A0A432ZBC8_9GAMM</name>
<evidence type="ECO:0000313" key="3">
    <source>
        <dbReference type="EMBL" id="RUO75267.1"/>
    </source>
</evidence>
<keyword evidence="2" id="KW-0812">Transmembrane</keyword>